<proteinExistence type="predicted"/>
<evidence type="ECO:0000259" key="2">
    <source>
        <dbReference type="PROSITE" id="PS51898"/>
    </source>
</evidence>
<gene>
    <name evidence="3" type="ORF">LCGC14_2908350</name>
</gene>
<dbReference type="InterPro" id="IPR002104">
    <property type="entry name" value="Integrase_catalytic"/>
</dbReference>
<sequence>MVKEDISDQWQNRHMKSDALNQFKRFCKKAEIETNKKLNLHCLRKGYGTNLVNLGIPVNTLKDLMGHSSIVTTMKFYVNSIDENKKKAVEGLDRLMG</sequence>
<feature type="domain" description="Tyr recombinase" evidence="2">
    <location>
        <begin position="1"/>
        <end position="90"/>
    </location>
</feature>
<dbReference type="CDD" id="cd00397">
    <property type="entry name" value="DNA_BRE_C"/>
    <property type="match status" value="1"/>
</dbReference>
<dbReference type="GO" id="GO:0003677">
    <property type="term" value="F:DNA binding"/>
    <property type="evidence" value="ECO:0007669"/>
    <property type="project" value="InterPro"/>
</dbReference>
<comment type="caution">
    <text evidence="3">The sequence shown here is derived from an EMBL/GenBank/DDBJ whole genome shotgun (WGS) entry which is preliminary data.</text>
</comment>
<dbReference type="InterPro" id="IPR013762">
    <property type="entry name" value="Integrase-like_cat_sf"/>
</dbReference>
<dbReference type="Pfam" id="PF00589">
    <property type="entry name" value="Phage_integrase"/>
    <property type="match status" value="1"/>
</dbReference>
<dbReference type="EMBL" id="LAZR01057477">
    <property type="protein sequence ID" value="KKK71995.1"/>
    <property type="molecule type" value="Genomic_DNA"/>
</dbReference>
<dbReference type="PROSITE" id="PS51898">
    <property type="entry name" value="TYR_RECOMBINASE"/>
    <property type="match status" value="1"/>
</dbReference>
<name>A0A0F8YE74_9ZZZZ</name>
<dbReference type="SUPFAM" id="SSF56349">
    <property type="entry name" value="DNA breaking-rejoining enzymes"/>
    <property type="match status" value="1"/>
</dbReference>
<reference evidence="3" key="1">
    <citation type="journal article" date="2015" name="Nature">
        <title>Complex archaea that bridge the gap between prokaryotes and eukaryotes.</title>
        <authorList>
            <person name="Spang A."/>
            <person name="Saw J.H."/>
            <person name="Jorgensen S.L."/>
            <person name="Zaremba-Niedzwiedzka K."/>
            <person name="Martijn J."/>
            <person name="Lind A.E."/>
            <person name="van Eijk R."/>
            <person name="Schleper C."/>
            <person name="Guy L."/>
            <person name="Ettema T.J."/>
        </authorList>
    </citation>
    <scope>NUCLEOTIDE SEQUENCE</scope>
</reference>
<dbReference type="InterPro" id="IPR011010">
    <property type="entry name" value="DNA_brk_join_enz"/>
</dbReference>
<dbReference type="Gene3D" id="1.10.443.10">
    <property type="entry name" value="Intergrase catalytic core"/>
    <property type="match status" value="1"/>
</dbReference>
<keyword evidence="1" id="KW-0233">DNA recombination</keyword>
<protein>
    <recommendedName>
        <fullName evidence="2">Tyr recombinase domain-containing protein</fullName>
    </recommendedName>
</protein>
<dbReference type="GO" id="GO:0006310">
    <property type="term" value="P:DNA recombination"/>
    <property type="evidence" value="ECO:0007669"/>
    <property type="project" value="UniProtKB-KW"/>
</dbReference>
<evidence type="ECO:0000256" key="1">
    <source>
        <dbReference type="ARBA" id="ARBA00023172"/>
    </source>
</evidence>
<organism evidence="3">
    <name type="scientific">marine sediment metagenome</name>
    <dbReference type="NCBI Taxonomy" id="412755"/>
    <lineage>
        <taxon>unclassified sequences</taxon>
        <taxon>metagenomes</taxon>
        <taxon>ecological metagenomes</taxon>
    </lineage>
</organism>
<dbReference type="GO" id="GO:0015074">
    <property type="term" value="P:DNA integration"/>
    <property type="evidence" value="ECO:0007669"/>
    <property type="project" value="InterPro"/>
</dbReference>
<dbReference type="AlphaFoldDB" id="A0A0F8YE74"/>
<evidence type="ECO:0000313" key="3">
    <source>
        <dbReference type="EMBL" id="KKK71995.1"/>
    </source>
</evidence>
<accession>A0A0F8YE74</accession>